<keyword evidence="2" id="KW-0472">Membrane</keyword>
<feature type="compositionally biased region" description="Polar residues" evidence="1">
    <location>
        <begin position="1"/>
        <end position="11"/>
    </location>
</feature>
<feature type="transmembrane region" description="Helical" evidence="2">
    <location>
        <begin position="28"/>
        <end position="59"/>
    </location>
</feature>
<keyword evidence="2" id="KW-0812">Transmembrane</keyword>
<feature type="region of interest" description="Disordered" evidence="1">
    <location>
        <begin position="1"/>
        <end position="21"/>
    </location>
</feature>
<name>A0A643JWR7_9EURY</name>
<gene>
    <name evidence="3" type="ORF">Hfx1149_05830</name>
</gene>
<feature type="transmembrane region" description="Helical" evidence="2">
    <location>
        <begin position="71"/>
        <end position="99"/>
    </location>
</feature>
<comment type="caution">
    <text evidence="3">The sequence shown here is derived from an EMBL/GenBank/DDBJ whole genome shotgun (WGS) entry which is preliminary data.</text>
</comment>
<feature type="transmembrane region" description="Helical" evidence="2">
    <location>
        <begin position="105"/>
        <end position="127"/>
    </location>
</feature>
<organism evidence="3">
    <name type="scientific">Haloferax sp. CBA1149</name>
    <dbReference type="NCBI Taxonomy" id="2650753"/>
    <lineage>
        <taxon>Archaea</taxon>
        <taxon>Methanobacteriati</taxon>
        <taxon>Methanobacteriota</taxon>
        <taxon>Stenosarchaea group</taxon>
        <taxon>Halobacteria</taxon>
        <taxon>Halobacteriales</taxon>
        <taxon>Haloferacaceae</taxon>
        <taxon>Haloferax</taxon>
    </lineage>
</organism>
<keyword evidence="2" id="KW-1133">Transmembrane helix</keyword>
<evidence type="ECO:0000256" key="2">
    <source>
        <dbReference type="SAM" id="Phobius"/>
    </source>
</evidence>
<dbReference type="Pfam" id="PF17647">
    <property type="entry name" value="DUF5518"/>
    <property type="match status" value="1"/>
</dbReference>
<protein>
    <recommendedName>
        <fullName evidence="4">DUF5518 domain-containing protein</fullName>
    </recommendedName>
</protein>
<reference evidence="3" key="1">
    <citation type="submission" date="2019-09" db="EMBL/GenBank/DDBJ databases">
        <title>Genomic analysis of Haloferax sp. CBA1149.</title>
        <authorList>
            <person name="Roh S.W."/>
        </authorList>
    </citation>
    <scope>NUCLEOTIDE SEQUENCE</scope>
    <source>
        <strain evidence="3">CBA1149</strain>
    </source>
</reference>
<evidence type="ECO:0000313" key="3">
    <source>
        <dbReference type="EMBL" id="KAB1187574.1"/>
    </source>
</evidence>
<dbReference type="RefSeq" id="WP_151136377.1">
    <property type="nucleotide sequence ID" value="NZ_VZUS01000001.1"/>
</dbReference>
<dbReference type="AlphaFoldDB" id="A0A643JWR7"/>
<proteinExistence type="predicted"/>
<sequence>MEHSTSPNASEASIDDREQSTGVEDESLLFSALVGAIASIVLSPLPGSTILGGALAGYLTGTDRDLGVKSGALSGLFVSLVAVLLALVVFGFFSLFAIVGAPRMGIGFGILGFALIGLIGLSFVLLYTVGLGALGGYVGAYLHEEFGSS</sequence>
<evidence type="ECO:0000256" key="1">
    <source>
        <dbReference type="SAM" id="MobiDB-lite"/>
    </source>
</evidence>
<dbReference type="InterPro" id="IPR040493">
    <property type="entry name" value="DUF5518"/>
</dbReference>
<dbReference type="EMBL" id="VZUS01000001">
    <property type="protein sequence ID" value="KAB1187574.1"/>
    <property type="molecule type" value="Genomic_DNA"/>
</dbReference>
<evidence type="ECO:0008006" key="4">
    <source>
        <dbReference type="Google" id="ProtNLM"/>
    </source>
</evidence>
<accession>A0A643JWR7</accession>